<dbReference type="AlphaFoldDB" id="A0A5N6U8F4"/>
<dbReference type="InterPro" id="IPR036673">
    <property type="entry name" value="Cyanovirin-N_sf"/>
</dbReference>
<evidence type="ECO:0000313" key="2">
    <source>
        <dbReference type="Proteomes" id="UP000325780"/>
    </source>
</evidence>
<organism evidence="1 2">
    <name type="scientific">Aspergillus avenaceus</name>
    <dbReference type="NCBI Taxonomy" id="36643"/>
    <lineage>
        <taxon>Eukaryota</taxon>
        <taxon>Fungi</taxon>
        <taxon>Dikarya</taxon>
        <taxon>Ascomycota</taxon>
        <taxon>Pezizomycotina</taxon>
        <taxon>Eurotiomycetes</taxon>
        <taxon>Eurotiomycetidae</taxon>
        <taxon>Eurotiales</taxon>
        <taxon>Aspergillaceae</taxon>
        <taxon>Aspergillus</taxon>
        <taxon>Aspergillus subgen. Circumdati</taxon>
    </lineage>
</organism>
<dbReference type="SUPFAM" id="SSF51322">
    <property type="entry name" value="Cyanovirin-N"/>
    <property type="match status" value="1"/>
</dbReference>
<accession>A0A5N6U8F4</accession>
<keyword evidence="2" id="KW-1185">Reference proteome</keyword>
<reference evidence="1 2" key="1">
    <citation type="submission" date="2019-04" db="EMBL/GenBank/DDBJ databases">
        <title>Friends and foes A comparative genomics study of 23 Aspergillus species from section Flavi.</title>
        <authorList>
            <consortium name="DOE Joint Genome Institute"/>
            <person name="Kjaerbolling I."/>
            <person name="Vesth T."/>
            <person name="Frisvad J.C."/>
            <person name="Nybo J.L."/>
            <person name="Theobald S."/>
            <person name="Kildgaard S."/>
            <person name="Isbrandt T."/>
            <person name="Kuo A."/>
            <person name="Sato A."/>
            <person name="Lyhne E.K."/>
            <person name="Kogle M.E."/>
            <person name="Wiebenga A."/>
            <person name="Kun R.S."/>
            <person name="Lubbers R.J."/>
            <person name="Makela M.R."/>
            <person name="Barry K."/>
            <person name="Chovatia M."/>
            <person name="Clum A."/>
            <person name="Daum C."/>
            <person name="Haridas S."/>
            <person name="He G."/>
            <person name="LaButti K."/>
            <person name="Lipzen A."/>
            <person name="Mondo S."/>
            <person name="Riley R."/>
            <person name="Salamov A."/>
            <person name="Simmons B.A."/>
            <person name="Magnuson J.K."/>
            <person name="Henrissat B."/>
            <person name="Mortensen U.H."/>
            <person name="Larsen T.O."/>
            <person name="Devries R.P."/>
            <person name="Grigoriev I.V."/>
            <person name="Machida M."/>
            <person name="Baker S.E."/>
            <person name="Andersen M.R."/>
        </authorList>
    </citation>
    <scope>NUCLEOTIDE SEQUENCE [LARGE SCALE GENOMIC DNA]</scope>
    <source>
        <strain evidence="1 2">IBT 18842</strain>
    </source>
</reference>
<evidence type="ECO:0000313" key="1">
    <source>
        <dbReference type="EMBL" id="KAE8154391.1"/>
    </source>
</evidence>
<dbReference type="Proteomes" id="UP000325780">
    <property type="component" value="Unassembled WGS sequence"/>
</dbReference>
<dbReference type="OrthoDB" id="4461787at2759"/>
<dbReference type="EMBL" id="ML742029">
    <property type="protein sequence ID" value="KAE8154391.1"/>
    <property type="molecule type" value="Genomic_DNA"/>
</dbReference>
<sequence length="128" mass="14059">MSQRKLKHTPHLRATCKRKDGLATEKTTLLELNLCLGWNKKTETLYRQMNGQGLARGACWGCRYQALGGSGPRFGCYCAEVSNPVEVPGSDEEGAWVQFDLDSAVDVSNNGRLKCRTPQVGTKNKAAL</sequence>
<protein>
    <recommendedName>
        <fullName evidence="3">Cyanovirin-N domain-containing protein</fullName>
    </recommendedName>
</protein>
<name>A0A5N6U8F4_ASPAV</name>
<dbReference type="Gene3D" id="2.30.60.10">
    <property type="entry name" value="Cyanovirin-N"/>
    <property type="match status" value="1"/>
</dbReference>
<evidence type="ECO:0008006" key="3">
    <source>
        <dbReference type="Google" id="ProtNLM"/>
    </source>
</evidence>
<proteinExistence type="predicted"/>
<gene>
    <name evidence="1" type="ORF">BDV25DRAFT_135827</name>
</gene>